<reference evidence="2" key="1">
    <citation type="journal article" date="2014" name="Front. Microbiol.">
        <title>High frequency of phylogenetically diverse reductive dehalogenase-homologous genes in deep subseafloor sedimentary metagenomes.</title>
        <authorList>
            <person name="Kawai M."/>
            <person name="Futagami T."/>
            <person name="Toyoda A."/>
            <person name="Takaki Y."/>
            <person name="Nishi S."/>
            <person name="Hori S."/>
            <person name="Arai W."/>
            <person name="Tsubouchi T."/>
            <person name="Morono Y."/>
            <person name="Uchiyama I."/>
            <person name="Ito T."/>
            <person name="Fujiyama A."/>
            <person name="Inagaki F."/>
            <person name="Takami H."/>
        </authorList>
    </citation>
    <scope>NUCLEOTIDE SEQUENCE</scope>
    <source>
        <strain evidence="2">Expedition CK06-06</strain>
    </source>
</reference>
<organism evidence="2">
    <name type="scientific">marine sediment metagenome</name>
    <dbReference type="NCBI Taxonomy" id="412755"/>
    <lineage>
        <taxon>unclassified sequences</taxon>
        <taxon>metagenomes</taxon>
        <taxon>ecological metagenomes</taxon>
    </lineage>
</organism>
<keyword evidence="1" id="KW-0812">Transmembrane</keyword>
<sequence>LRMMAILVPLGIALVFMVLSGFMLGPLAFLVWAIMLWMLIYVSFFPQGITLADEGPRVALWRSLTLVRSSFWPCVGLIVLTNVIGAGMSLVWRLLMASPAGTVVAIVGNAYVGTGLTMALFIFYRNRTEQVPEPSKQEGERPL</sequence>
<accession>X0UDG7</accession>
<protein>
    <submittedName>
        <fullName evidence="2">Uncharacterized protein</fullName>
    </submittedName>
</protein>
<feature type="transmembrane region" description="Helical" evidence="1">
    <location>
        <begin position="71"/>
        <end position="95"/>
    </location>
</feature>
<feature type="non-terminal residue" evidence="2">
    <location>
        <position position="1"/>
    </location>
</feature>
<keyword evidence="1" id="KW-0472">Membrane</keyword>
<proteinExistence type="predicted"/>
<name>X0UDG7_9ZZZZ</name>
<keyword evidence="1" id="KW-1133">Transmembrane helix</keyword>
<gene>
    <name evidence="2" type="ORF">S01H1_36353</name>
</gene>
<feature type="transmembrane region" description="Helical" evidence="1">
    <location>
        <begin position="101"/>
        <end position="124"/>
    </location>
</feature>
<feature type="transmembrane region" description="Helical" evidence="1">
    <location>
        <begin position="30"/>
        <end position="51"/>
    </location>
</feature>
<comment type="caution">
    <text evidence="2">The sequence shown here is derived from an EMBL/GenBank/DDBJ whole genome shotgun (WGS) entry which is preliminary data.</text>
</comment>
<dbReference type="AlphaFoldDB" id="X0UDG7"/>
<dbReference type="EMBL" id="BARS01022772">
    <property type="protein sequence ID" value="GAG03824.1"/>
    <property type="molecule type" value="Genomic_DNA"/>
</dbReference>
<evidence type="ECO:0000313" key="2">
    <source>
        <dbReference type="EMBL" id="GAG03824.1"/>
    </source>
</evidence>
<evidence type="ECO:0000256" key="1">
    <source>
        <dbReference type="SAM" id="Phobius"/>
    </source>
</evidence>